<reference evidence="1 2" key="1">
    <citation type="journal article" date="2019" name="Sci. Rep.">
        <title>A high-quality genome of Eragrostis curvula grass provides insights into Poaceae evolution and supports new strategies to enhance forage quality.</title>
        <authorList>
            <person name="Carballo J."/>
            <person name="Santos B.A.C.M."/>
            <person name="Zappacosta D."/>
            <person name="Garbus I."/>
            <person name="Selva J.P."/>
            <person name="Gallo C.A."/>
            <person name="Diaz A."/>
            <person name="Albertini E."/>
            <person name="Caccamo M."/>
            <person name="Echenique V."/>
        </authorList>
    </citation>
    <scope>NUCLEOTIDE SEQUENCE [LARGE SCALE GENOMIC DNA]</scope>
    <source>
        <strain evidence="2">cv. Victoria</strain>
        <tissue evidence="1">Leaf</tissue>
    </source>
</reference>
<dbReference type="Proteomes" id="UP000324897">
    <property type="component" value="Chromosome 3"/>
</dbReference>
<dbReference type="EMBL" id="RWGY01000039">
    <property type="protein sequence ID" value="TVU08282.1"/>
    <property type="molecule type" value="Genomic_DNA"/>
</dbReference>
<accession>A0A5J9TAD6</accession>
<proteinExistence type="predicted"/>
<sequence>MTLLMDGVIEEHRERRRAAGGGGNEEEDLLDVLLRIQKDGGLQFALDMGTLRAVIITPDYYPRN</sequence>
<evidence type="ECO:0000313" key="2">
    <source>
        <dbReference type="Proteomes" id="UP000324897"/>
    </source>
</evidence>
<comment type="caution">
    <text evidence="1">The sequence shown here is derived from an EMBL/GenBank/DDBJ whole genome shotgun (WGS) entry which is preliminary data.</text>
</comment>
<keyword evidence="2" id="KW-1185">Reference proteome</keyword>
<organism evidence="1 2">
    <name type="scientific">Eragrostis curvula</name>
    <name type="common">weeping love grass</name>
    <dbReference type="NCBI Taxonomy" id="38414"/>
    <lineage>
        <taxon>Eukaryota</taxon>
        <taxon>Viridiplantae</taxon>
        <taxon>Streptophyta</taxon>
        <taxon>Embryophyta</taxon>
        <taxon>Tracheophyta</taxon>
        <taxon>Spermatophyta</taxon>
        <taxon>Magnoliopsida</taxon>
        <taxon>Liliopsida</taxon>
        <taxon>Poales</taxon>
        <taxon>Poaceae</taxon>
        <taxon>PACMAD clade</taxon>
        <taxon>Chloridoideae</taxon>
        <taxon>Eragrostideae</taxon>
        <taxon>Eragrostidinae</taxon>
        <taxon>Eragrostis</taxon>
    </lineage>
</organism>
<name>A0A5J9TAD6_9POAL</name>
<protein>
    <submittedName>
        <fullName evidence="1">Uncharacterized protein</fullName>
    </submittedName>
</protein>
<dbReference type="Gramene" id="TVU08282">
    <property type="protein sequence ID" value="TVU08282"/>
    <property type="gene ID" value="EJB05_41681"/>
</dbReference>
<dbReference type="AlphaFoldDB" id="A0A5J9TAD6"/>
<gene>
    <name evidence="1" type="ORF">EJB05_41681</name>
</gene>
<evidence type="ECO:0000313" key="1">
    <source>
        <dbReference type="EMBL" id="TVU08282.1"/>
    </source>
</evidence>